<accession>A0ABV2AB45</accession>
<evidence type="ECO:0000256" key="5">
    <source>
        <dbReference type="ARBA" id="ARBA00022605"/>
    </source>
</evidence>
<feature type="domain" description="N-(5'phosphoribosyl) anthranilate isomerase (PRAI)" evidence="10">
    <location>
        <begin position="7"/>
        <end position="200"/>
    </location>
</feature>
<evidence type="ECO:0000313" key="12">
    <source>
        <dbReference type="Proteomes" id="UP001465331"/>
    </source>
</evidence>
<evidence type="ECO:0000256" key="1">
    <source>
        <dbReference type="ARBA" id="ARBA00001164"/>
    </source>
</evidence>
<dbReference type="SUPFAM" id="SSF51366">
    <property type="entry name" value="Ribulose-phoshate binding barrel"/>
    <property type="match status" value="1"/>
</dbReference>
<evidence type="ECO:0000256" key="6">
    <source>
        <dbReference type="ARBA" id="ARBA00022822"/>
    </source>
</evidence>
<dbReference type="CDD" id="cd00405">
    <property type="entry name" value="PRAI"/>
    <property type="match status" value="1"/>
</dbReference>
<evidence type="ECO:0000256" key="8">
    <source>
        <dbReference type="ARBA" id="ARBA00023235"/>
    </source>
</evidence>
<dbReference type="GO" id="GO:0004640">
    <property type="term" value="F:phosphoribosylanthranilate isomerase activity"/>
    <property type="evidence" value="ECO:0007669"/>
    <property type="project" value="UniProtKB-EC"/>
</dbReference>
<dbReference type="EMBL" id="JBEPIJ010000011">
    <property type="protein sequence ID" value="MES0874462.1"/>
    <property type="molecule type" value="Genomic_DNA"/>
</dbReference>
<dbReference type="InterPro" id="IPR011060">
    <property type="entry name" value="RibuloseP-bd_barrel"/>
</dbReference>
<dbReference type="PANTHER" id="PTHR42894">
    <property type="entry name" value="N-(5'-PHOSPHORIBOSYL)ANTHRANILATE ISOMERASE"/>
    <property type="match status" value="1"/>
</dbReference>
<dbReference type="EC" id="5.3.1.24" evidence="3 9"/>
<comment type="pathway">
    <text evidence="2 9">Amino-acid biosynthesis; L-tryptophan biosynthesis; L-tryptophan from chorismate: step 3/5.</text>
</comment>
<keyword evidence="12" id="KW-1185">Reference proteome</keyword>
<dbReference type="InterPro" id="IPR044643">
    <property type="entry name" value="TrpF_fam"/>
</dbReference>
<evidence type="ECO:0000313" key="11">
    <source>
        <dbReference type="EMBL" id="MES0874462.1"/>
    </source>
</evidence>
<dbReference type="RefSeq" id="WP_352889671.1">
    <property type="nucleotide sequence ID" value="NZ_JBEPIJ010000011.1"/>
</dbReference>
<keyword evidence="8 9" id="KW-0413">Isomerase</keyword>
<evidence type="ECO:0000256" key="7">
    <source>
        <dbReference type="ARBA" id="ARBA00023141"/>
    </source>
</evidence>
<dbReference type="Gene3D" id="3.20.20.70">
    <property type="entry name" value="Aldolase class I"/>
    <property type="match status" value="1"/>
</dbReference>
<evidence type="ECO:0000259" key="10">
    <source>
        <dbReference type="Pfam" id="PF00697"/>
    </source>
</evidence>
<keyword evidence="5 9" id="KW-0028">Amino-acid biosynthesis</keyword>
<evidence type="ECO:0000256" key="9">
    <source>
        <dbReference type="HAMAP-Rule" id="MF_00135"/>
    </source>
</evidence>
<dbReference type="PANTHER" id="PTHR42894:SF1">
    <property type="entry name" value="N-(5'-PHOSPHORIBOSYL)ANTHRANILATE ISOMERASE"/>
    <property type="match status" value="1"/>
</dbReference>
<protein>
    <recommendedName>
        <fullName evidence="4 9">N-(5'-phosphoribosyl)anthranilate isomerase</fullName>
        <shortName evidence="9">PRAI</shortName>
        <ecNumber evidence="3 9">5.3.1.24</ecNumber>
    </recommendedName>
</protein>
<comment type="similarity">
    <text evidence="9">Belongs to the TrpF family.</text>
</comment>
<dbReference type="NCBIfam" id="NF002298">
    <property type="entry name" value="PRK01222.1-4"/>
    <property type="match status" value="1"/>
</dbReference>
<gene>
    <name evidence="9" type="primary">trpF</name>
    <name evidence="11" type="ORF">ABSH63_10665</name>
</gene>
<dbReference type="HAMAP" id="MF_00135">
    <property type="entry name" value="PRAI"/>
    <property type="match status" value="1"/>
</dbReference>
<comment type="catalytic activity">
    <reaction evidence="1 9">
        <text>N-(5-phospho-beta-D-ribosyl)anthranilate = 1-(2-carboxyphenylamino)-1-deoxy-D-ribulose 5-phosphate</text>
        <dbReference type="Rhea" id="RHEA:21540"/>
        <dbReference type="ChEBI" id="CHEBI:18277"/>
        <dbReference type="ChEBI" id="CHEBI:58613"/>
        <dbReference type="EC" id="5.3.1.24"/>
    </reaction>
</comment>
<keyword evidence="7 9" id="KW-0057">Aromatic amino acid biosynthesis</keyword>
<dbReference type="InterPro" id="IPR001240">
    <property type="entry name" value="PRAI_dom"/>
</dbReference>
<proteinExistence type="inferred from homology"/>
<evidence type="ECO:0000256" key="2">
    <source>
        <dbReference type="ARBA" id="ARBA00004664"/>
    </source>
</evidence>
<dbReference type="Pfam" id="PF00697">
    <property type="entry name" value="PRAI"/>
    <property type="match status" value="1"/>
</dbReference>
<comment type="caution">
    <text evidence="11">The sequence shown here is derived from an EMBL/GenBank/DDBJ whole genome shotgun (WGS) entry which is preliminary data.</text>
</comment>
<reference evidence="11 12" key="1">
    <citation type="submission" date="2024-06" db="EMBL/GenBank/DDBJ databases">
        <authorList>
            <person name="Li Z."/>
            <person name="Jiang Y."/>
        </authorList>
    </citation>
    <scope>NUCLEOTIDE SEQUENCE [LARGE SCALE GENOMIC DNA]</scope>
    <source>
        <strain evidence="11 12">HSW-8</strain>
    </source>
</reference>
<dbReference type="InterPro" id="IPR013785">
    <property type="entry name" value="Aldolase_TIM"/>
</dbReference>
<name>A0ABV2AB45_9GAMM</name>
<sequence length="210" mass="22495">MFRTRIKFCGIRRAVDAALAVDLGVDALGFVLVPASKRYLDPERAALLRAKLPPLVTSVALFMDADAAFVQRAIELLRPHLLQFHGGETPAFCASFGLPYVKAVAMGGAVDLAREARRHRHASALLLDSHVPGDMGGSGKTFDWARATASRKPLILAGGLTPQNVGRGIRALRPYAVDVSSGIEARPGVKDAQKMRAFVAAVRRADRSTA</sequence>
<dbReference type="Proteomes" id="UP001465331">
    <property type="component" value="Unassembled WGS sequence"/>
</dbReference>
<evidence type="ECO:0000256" key="3">
    <source>
        <dbReference type="ARBA" id="ARBA00012572"/>
    </source>
</evidence>
<keyword evidence="6 9" id="KW-0822">Tryptophan biosynthesis</keyword>
<evidence type="ECO:0000256" key="4">
    <source>
        <dbReference type="ARBA" id="ARBA00022272"/>
    </source>
</evidence>
<organism evidence="11 12">
    <name type="scientific">Sinimarinibacterium thermocellulolyticum</name>
    <dbReference type="NCBI Taxonomy" id="3170016"/>
    <lineage>
        <taxon>Bacteria</taxon>
        <taxon>Pseudomonadati</taxon>
        <taxon>Pseudomonadota</taxon>
        <taxon>Gammaproteobacteria</taxon>
        <taxon>Nevskiales</taxon>
        <taxon>Nevskiaceae</taxon>
        <taxon>Sinimarinibacterium</taxon>
    </lineage>
</organism>